<protein>
    <submittedName>
        <fullName evidence="2">Uncharacterized protein</fullName>
    </submittedName>
</protein>
<sequence>MSSQPTVSRPAALAPCASGSPHTARSDGSRGTRTCVQVYGDDVGTDLAIQRADS</sequence>
<dbReference type="Proteomes" id="UP000011666">
    <property type="component" value="Unassembled WGS sequence"/>
</dbReference>
<dbReference type="STRING" id="1223545.GS4_05_01260"/>
<keyword evidence="3" id="KW-1185">Reference proteome</keyword>
<comment type="caution">
    <text evidence="2">The sequence shown here is derived from an EMBL/GenBank/DDBJ whole genome shotgun (WGS) entry which is preliminary data.</text>
</comment>
<gene>
    <name evidence="2" type="ORF">GS4_05_01260</name>
</gene>
<evidence type="ECO:0000313" key="3">
    <source>
        <dbReference type="Proteomes" id="UP000011666"/>
    </source>
</evidence>
<dbReference type="AlphaFoldDB" id="M0QHN6"/>
<evidence type="ECO:0000313" key="2">
    <source>
        <dbReference type="EMBL" id="GAC66917.1"/>
    </source>
</evidence>
<accession>M0QHN6</accession>
<reference evidence="2 3" key="1">
    <citation type="submission" date="2013-01" db="EMBL/GenBank/DDBJ databases">
        <title>Whole genome shotgun sequence of Gordonia soli NBRC 108243.</title>
        <authorList>
            <person name="Isaki-Nakamura S."/>
            <person name="Hosoyama A."/>
            <person name="Tsuchikane K."/>
            <person name="Ando Y."/>
            <person name="Baba S."/>
            <person name="Ohji S."/>
            <person name="Hamada M."/>
            <person name="Tamura T."/>
            <person name="Yamazoe A."/>
            <person name="Yamazaki S."/>
            <person name="Fujita N."/>
        </authorList>
    </citation>
    <scope>NUCLEOTIDE SEQUENCE [LARGE SCALE GENOMIC DNA]</scope>
    <source>
        <strain evidence="2 3">NBRC 108243</strain>
    </source>
</reference>
<dbReference type="EMBL" id="BANX01000005">
    <property type="protein sequence ID" value="GAC66917.1"/>
    <property type="molecule type" value="Genomic_DNA"/>
</dbReference>
<organism evidence="2 3">
    <name type="scientific">Gordonia soli NBRC 108243</name>
    <dbReference type="NCBI Taxonomy" id="1223545"/>
    <lineage>
        <taxon>Bacteria</taxon>
        <taxon>Bacillati</taxon>
        <taxon>Actinomycetota</taxon>
        <taxon>Actinomycetes</taxon>
        <taxon>Mycobacteriales</taxon>
        <taxon>Gordoniaceae</taxon>
        <taxon>Gordonia</taxon>
    </lineage>
</organism>
<evidence type="ECO:0000256" key="1">
    <source>
        <dbReference type="SAM" id="MobiDB-lite"/>
    </source>
</evidence>
<feature type="region of interest" description="Disordered" evidence="1">
    <location>
        <begin position="1"/>
        <end position="32"/>
    </location>
</feature>
<name>M0QHN6_9ACTN</name>
<proteinExistence type="predicted"/>